<evidence type="ECO:0000259" key="9">
    <source>
        <dbReference type="Pfam" id="PF07660"/>
    </source>
</evidence>
<keyword evidence="6" id="KW-0998">Cell outer membrane</keyword>
<feature type="domain" description="Secretin/TonB short N-terminal" evidence="9">
    <location>
        <begin position="72"/>
        <end position="122"/>
    </location>
</feature>
<reference evidence="11 12" key="1">
    <citation type="submission" date="2019-03" db="EMBL/GenBank/DDBJ databases">
        <title>Genomic Encyclopedia of Archaeal and Bacterial Type Strains, Phase II (KMG-II): from individual species to whole genera.</title>
        <authorList>
            <person name="Goeker M."/>
        </authorList>
    </citation>
    <scope>NUCLEOTIDE SEQUENCE [LARGE SCALE GENOMIC DNA]</scope>
    <source>
        <strain evidence="11 12">DSM 19035</strain>
    </source>
</reference>
<evidence type="ECO:0000256" key="7">
    <source>
        <dbReference type="RuleBase" id="RU003357"/>
    </source>
</evidence>
<dbReference type="InterPro" id="IPR000531">
    <property type="entry name" value="Beta-barrel_TonB"/>
</dbReference>
<comment type="similarity">
    <text evidence="7">Belongs to the TonB-dependent receptor family.</text>
</comment>
<dbReference type="SUPFAM" id="SSF49464">
    <property type="entry name" value="Carboxypeptidase regulatory domain-like"/>
    <property type="match status" value="1"/>
</dbReference>
<evidence type="ECO:0000313" key="11">
    <source>
        <dbReference type="EMBL" id="TDQ07483.1"/>
    </source>
</evidence>
<dbReference type="PANTHER" id="PTHR40980:SF4">
    <property type="entry name" value="TONB-DEPENDENT RECEPTOR-LIKE BETA-BARREL DOMAIN-CONTAINING PROTEIN"/>
    <property type="match status" value="1"/>
</dbReference>
<evidence type="ECO:0000256" key="4">
    <source>
        <dbReference type="ARBA" id="ARBA00023004"/>
    </source>
</evidence>
<dbReference type="Pfam" id="PF00593">
    <property type="entry name" value="TonB_dep_Rec_b-barrel"/>
    <property type="match status" value="1"/>
</dbReference>
<evidence type="ECO:0000259" key="10">
    <source>
        <dbReference type="Pfam" id="PF07715"/>
    </source>
</evidence>
<sequence length="1081" mass="121762">MKVGFYIHIKEYFINLKSRSIMAMLLLLCFLWNNGIANHVTQIVKARTISLKLNAVSIPDGLSALEKKADCSINYNKSIFKDNSTISIDVKDMDLEQVLKKMLTGARVAYRFADPQTILLYKLPDPVKPGKISGKILDEKGETLPGASIKIIETGAGVQTSVDGSYVLSLNPGTYTMEISYLSYVTQRVTGVVVTEGKNTPLDVAMKPDAKGLKEVIVTANYRKASVEGLLARQKNAAELSNGISAEQIARTPDKNIGESLKRISGVSTIDNKFILVRGIGERYNSAMLDGVTLPSTEAQSRNFSFDLIPSNMVDNVVVSKTVTPDMNASFGGGLIQINTKDIPNENFTTFTAGTSYNDQTTGEDFLSHKRGKYDYFGFDDGRRDFPKDLQHTIRNTTPNEALSDVEYRKKVDDQSKKFTNDNFTMYHNQAAPSQNYQFTIGRLLSLDTSNSNKFGFTGSLSYRNTQSNNLITQQTRGGWHLESNNTGHVYGFNTTLGGLFNAGLQLGNNRFSFRNTYTHMYDNTLVRTIGYIMEEPPTAGVPPTRIQEADDPAFTDLLQNKLSGQHQLDKIKVEWNIARTSINREEKDLSIAESKPVKLGSDYEYFYIPGSASEPRINPTSRQHYHNKEQHYSWDVAATIPFDLSSIRSSLKVGYFGNRKKADFDWQIAAFSASPAIAESLLYIPISEMLKPEHLGVNGFQYTISPFFLDSYAGKSQSHAGYIMFDNRLMEKLRLVWGVRGEYYKYTEIENGQNDKTSVFSIKPDPRWQWLPSANLTYSPLSDLNIRAAYSSSVVRPEMMDNSQFWRYSPYLGAQYGNSGLYSTRINSWDFKTEWFPGLGEILSVGGFYKKFDRPAELTVITTNNTPSYYLQSSDWAKVYGLEFELRKNLNFIADNNLLNALSVYGNLTLQKSEVRGTYKTPNPDPTLPQIEVSSKQNRPMYGQTPYLVNAGIQYNGDRLGLNVMYNKSGLKTYITSELPENVEYEQPREQIDAQISYRFMKKRLEIKLNAGNLLNRVSLFYRNSGSYEANPDYIRGESNDASNATRLKAGFTNKLEAGDQVMFSQKFGRTYSTSLTWNF</sequence>
<accession>A0A4R6SSA1</accession>
<dbReference type="GO" id="GO:0009279">
    <property type="term" value="C:cell outer membrane"/>
    <property type="evidence" value="ECO:0007669"/>
    <property type="project" value="UniProtKB-SubCell"/>
</dbReference>
<dbReference type="RefSeq" id="WP_133577450.1">
    <property type="nucleotide sequence ID" value="NZ_SNYC01000006.1"/>
</dbReference>
<protein>
    <submittedName>
        <fullName evidence="11">Outer membrane receptor protein involved in Fe transport</fullName>
    </submittedName>
</protein>
<dbReference type="PANTHER" id="PTHR40980">
    <property type="entry name" value="PLUG DOMAIN-CONTAINING PROTEIN"/>
    <property type="match status" value="1"/>
</dbReference>
<dbReference type="InterPro" id="IPR037066">
    <property type="entry name" value="Plug_dom_sf"/>
</dbReference>
<keyword evidence="5 7" id="KW-0472">Membrane</keyword>
<feature type="domain" description="TonB-dependent receptor plug" evidence="10">
    <location>
        <begin position="242"/>
        <end position="322"/>
    </location>
</feature>
<proteinExistence type="inferred from homology"/>
<dbReference type="InterPro" id="IPR011662">
    <property type="entry name" value="Secretin/TonB_short_N"/>
</dbReference>
<comment type="caution">
    <text evidence="11">The sequence shown here is derived from an EMBL/GenBank/DDBJ whole genome shotgun (WGS) entry which is preliminary data.</text>
</comment>
<dbReference type="Gene3D" id="2.60.40.1120">
    <property type="entry name" value="Carboxypeptidase-like, regulatory domain"/>
    <property type="match status" value="1"/>
</dbReference>
<evidence type="ECO:0000256" key="5">
    <source>
        <dbReference type="ARBA" id="ARBA00023136"/>
    </source>
</evidence>
<evidence type="ECO:0000313" key="12">
    <source>
        <dbReference type="Proteomes" id="UP000295620"/>
    </source>
</evidence>
<keyword evidence="7" id="KW-0798">TonB box</keyword>
<keyword evidence="3" id="KW-0406">Ion transport</keyword>
<dbReference type="OrthoDB" id="9768470at2"/>
<dbReference type="Pfam" id="PF07715">
    <property type="entry name" value="Plug"/>
    <property type="match status" value="1"/>
</dbReference>
<dbReference type="Pfam" id="PF07660">
    <property type="entry name" value="STN"/>
    <property type="match status" value="1"/>
</dbReference>
<keyword evidence="3" id="KW-0410">Iron transport</keyword>
<keyword evidence="2" id="KW-0813">Transport</keyword>
<evidence type="ECO:0000256" key="1">
    <source>
        <dbReference type="ARBA" id="ARBA00004442"/>
    </source>
</evidence>
<name>A0A4R6SSA1_9SPHI</name>
<dbReference type="EMBL" id="SNYC01000006">
    <property type="protein sequence ID" value="TDQ07483.1"/>
    <property type="molecule type" value="Genomic_DNA"/>
</dbReference>
<dbReference type="InterPro" id="IPR008969">
    <property type="entry name" value="CarboxyPept-like_regulatory"/>
</dbReference>
<keyword evidence="11" id="KW-0675">Receptor</keyword>
<comment type="subcellular location">
    <subcellularLocation>
        <location evidence="1 7">Cell outer membrane</location>
    </subcellularLocation>
</comment>
<keyword evidence="4" id="KW-0408">Iron</keyword>
<evidence type="ECO:0000259" key="8">
    <source>
        <dbReference type="Pfam" id="PF00593"/>
    </source>
</evidence>
<feature type="domain" description="TonB-dependent receptor-like beta-barrel" evidence="8">
    <location>
        <begin position="602"/>
        <end position="1015"/>
    </location>
</feature>
<dbReference type="AlphaFoldDB" id="A0A4R6SSA1"/>
<dbReference type="InterPro" id="IPR036942">
    <property type="entry name" value="Beta-barrel_TonB_sf"/>
</dbReference>
<dbReference type="InterPro" id="IPR012910">
    <property type="entry name" value="Plug_dom"/>
</dbReference>
<organism evidence="11 12">
    <name type="scientific">Pedobacter metabolipauper</name>
    <dbReference type="NCBI Taxonomy" id="425513"/>
    <lineage>
        <taxon>Bacteria</taxon>
        <taxon>Pseudomonadati</taxon>
        <taxon>Bacteroidota</taxon>
        <taxon>Sphingobacteriia</taxon>
        <taxon>Sphingobacteriales</taxon>
        <taxon>Sphingobacteriaceae</taxon>
        <taxon>Pedobacter</taxon>
    </lineage>
</organism>
<dbReference type="Pfam" id="PF13620">
    <property type="entry name" value="CarboxypepD_reg"/>
    <property type="match status" value="1"/>
</dbReference>
<dbReference type="Gene3D" id="2.170.130.10">
    <property type="entry name" value="TonB-dependent receptor, plug domain"/>
    <property type="match status" value="1"/>
</dbReference>
<evidence type="ECO:0000256" key="3">
    <source>
        <dbReference type="ARBA" id="ARBA00022496"/>
    </source>
</evidence>
<dbReference type="Proteomes" id="UP000295620">
    <property type="component" value="Unassembled WGS sequence"/>
</dbReference>
<dbReference type="GO" id="GO:0006826">
    <property type="term" value="P:iron ion transport"/>
    <property type="evidence" value="ECO:0007669"/>
    <property type="project" value="UniProtKB-KW"/>
</dbReference>
<keyword evidence="12" id="KW-1185">Reference proteome</keyword>
<dbReference type="SUPFAM" id="SSF56935">
    <property type="entry name" value="Porins"/>
    <property type="match status" value="1"/>
</dbReference>
<dbReference type="Gene3D" id="2.40.170.20">
    <property type="entry name" value="TonB-dependent receptor, beta-barrel domain"/>
    <property type="match status" value="1"/>
</dbReference>
<gene>
    <name evidence="11" type="ORF">ATK78_3609</name>
</gene>
<evidence type="ECO:0000256" key="2">
    <source>
        <dbReference type="ARBA" id="ARBA00022448"/>
    </source>
</evidence>
<evidence type="ECO:0000256" key="6">
    <source>
        <dbReference type="ARBA" id="ARBA00023237"/>
    </source>
</evidence>